<keyword evidence="8" id="KW-1185">Reference proteome</keyword>
<comment type="similarity">
    <text evidence="5">Belongs to the binding-protein-dependent transport system permease family.</text>
</comment>
<dbReference type="EMBL" id="JACHXD010000004">
    <property type="protein sequence ID" value="MBB3118723.1"/>
    <property type="molecule type" value="Genomic_DNA"/>
</dbReference>
<dbReference type="PANTHER" id="PTHR43496">
    <property type="entry name" value="PROTEIN LPLB"/>
    <property type="match status" value="1"/>
</dbReference>
<dbReference type="AlphaFoldDB" id="A0A7W5B8Y7"/>
<dbReference type="PANTHER" id="PTHR43496:SF1">
    <property type="entry name" value="POLYGALACTURONAN_RHAMNOGALACTURONAN TRANSPORT SYSTEM PERMEASE PROTEIN YTEP"/>
    <property type="match status" value="1"/>
</dbReference>
<evidence type="ECO:0000313" key="8">
    <source>
        <dbReference type="Proteomes" id="UP000541535"/>
    </source>
</evidence>
<feature type="transmembrane region" description="Helical" evidence="5">
    <location>
        <begin position="206"/>
        <end position="229"/>
    </location>
</feature>
<feature type="transmembrane region" description="Helical" evidence="5">
    <location>
        <begin position="78"/>
        <end position="100"/>
    </location>
</feature>
<feature type="transmembrane region" description="Helical" evidence="5">
    <location>
        <begin position="487"/>
        <end position="508"/>
    </location>
</feature>
<dbReference type="RefSeq" id="WP_183440625.1">
    <property type="nucleotide sequence ID" value="NZ_JACHXD010000004.1"/>
</dbReference>
<keyword evidence="5" id="KW-0813">Transport</keyword>
<keyword evidence="2 5" id="KW-0812">Transmembrane</keyword>
<organism evidence="7 8">
    <name type="scientific">Pseudoduganella violacea</name>
    <dbReference type="NCBI Taxonomy" id="1715466"/>
    <lineage>
        <taxon>Bacteria</taxon>
        <taxon>Pseudomonadati</taxon>
        <taxon>Pseudomonadota</taxon>
        <taxon>Betaproteobacteria</taxon>
        <taxon>Burkholderiales</taxon>
        <taxon>Oxalobacteraceae</taxon>
        <taxon>Telluria group</taxon>
        <taxon>Pseudoduganella</taxon>
    </lineage>
</organism>
<evidence type="ECO:0000256" key="2">
    <source>
        <dbReference type="ARBA" id="ARBA00022692"/>
    </source>
</evidence>
<proteinExistence type="inferred from homology"/>
<feature type="transmembrane region" description="Helical" evidence="5">
    <location>
        <begin position="20"/>
        <end position="45"/>
    </location>
</feature>
<feature type="transmembrane region" description="Helical" evidence="5">
    <location>
        <begin position="356"/>
        <end position="377"/>
    </location>
</feature>
<keyword evidence="4 5" id="KW-0472">Membrane</keyword>
<feature type="transmembrane region" description="Helical" evidence="5">
    <location>
        <begin position="249"/>
        <end position="270"/>
    </location>
</feature>
<evidence type="ECO:0000313" key="7">
    <source>
        <dbReference type="EMBL" id="MBB3118723.1"/>
    </source>
</evidence>
<feature type="transmembrane region" description="Helical" evidence="5">
    <location>
        <begin position="424"/>
        <end position="446"/>
    </location>
</feature>
<dbReference type="GO" id="GO:0005886">
    <property type="term" value="C:plasma membrane"/>
    <property type="evidence" value="ECO:0007669"/>
    <property type="project" value="UniProtKB-SubCell"/>
</dbReference>
<evidence type="ECO:0000256" key="5">
    <source>
        <dbReference type="RuleBase" id="RU363032"/>
    </source>
</evidence>
<keyword evidence="3 5" id="KW-1133">Transmembrane helix</keyword>
<dbReference type="SUPFAM" id="SSF161098">
    <property type="entry name" value="MetI-like"/>
    <property type="match status" value="2"/>
</dbReference>
<dbReference type="InterPro" id="IPR035906">
    <property type="entry name" value="MetI-like_sf"/>
</dbReference>
<dbReference type="GO" id="GO:0055085">
    <property type="term" value="P:transmembrane transport"/>
    <property type="evidence" value="ECO:0007669"/>
    <property type="project" value="InterPro"/>
</dbReference>
<sequence length="564" mass="60315">MSASLAWPRGASLRSADERFAALLMWGGAALLLVFVLLPLSAIFVKALQDRSGAFIGAAQLLRVVQEPRIAMAAWNSIQIAVMTAVLVLPAAFVFAFALTRSRIAAKPIFRLIALLPLLTPSLMPAISLVYLFGTQGLLRGWLGGQGIYGPLGIVLGEVFNTFPHAVLIMTAALSVADARLYEAATAMGASPLRRFMTITLPNARYGLVSAATLVLTLVVTDFGVPKVIGGQFNVLALEAYKQVLGQQNFNHGAVIGLLLLLPALLSFAVERRVSRRQQAAMTGRSVQYRPKPNAARDIPLLLACGLIAVFMLALVGVAIGAAFIELWPYKLQFSLVHFDFDQQDGGGWLAFRNSLTLSLLTAIAGSALIFLNAYLMEKLPAARAALPLMRFAAIVPMAVPGMVLGLGYVFFFNAPGNPLHGLFGGMAILAASAVAHFYTTGHLALTTSLRQIDGEIEAAARTLGRPWWTCCLRVSLPIVLPSLLNVFRYLFVSSMTTVSCVIFLYNADTVLASVAVLNMDDAGDTAAAAAMATLIVATSAAISLALNALGWWCERRTQAWRGH</sequence>
<dbReference type="CDD" id="cd06261">
    <property type="entry name" value="TM_PBP2"/>
    <property type="match status" value="2"/>
</dbReference>
<evidence type="ECO:0000259" key="6">
    <source>
        <dbReference type="PROSITE" id="PS50928"/>
    </source>
</evidence>
<evidence type="ECO:0000256" key="3">
    <source>
        <dbReference type="ARBA" id="ARBA00022989"/>
    </source>
</evidence>
<dbReference type="NCBIfam" id="TIGR03262">
    <property type="entry name" value="PhnU2"/>
    <property type="match status" value="1"/>
</dbReference>
<evidence type="ECO:0000256" key="4">
    <source>
        <dbReference type="ARBA" id="ARBA00023136"/>
    </source>
</evidence>
<feature type="transmembrane region" description="Helical" evidence="5">
    <location>
        <begin position="112"/>
        <end position="133"/>
    </location>
</feature>
<dbReference type="Pfam" id="PF00528">
    <property type="entry name" value="BPD_transp_1"/>
    <property type="match status" value="1"/>
</dbReference>
<reference evidence="7 8" key="1">
    <citation type="submission" date="2020-08" db="EMBL/GenBank/DDBJ databases">
        <title>Genomic Encyclopedia of Type Strains, Phase III (KMG-III): the genomes of soil and plant-associated and newly described type strains.</title>
        <authorList>
            <person name="Whitman W."/>
        </authorList>
    </citation>
    <scope>NUCLEOTIDE SEQUENCE [LARGE SCALE GENOMIC DNA]</scope>
    <source>
        <strain evidence="7 8">CECT 8897</strain>
    </source>
</reference>
<dbReference type="Gene3D" id="1.10.3720.10">
    <property type="entry name" value="MetI-like"/>
    <property type="match status" value="2"/>
</dbReference>
<comment type="caution">
    <text evidence="7">The sequence shown here is derived from an EMBL/GenBank/DDBJ whole genome shotgun (WGS) entry which is preliminary data.</text>
</comment>
<feature type="transmembrane region" description="Helical" evidence="5">
    <location>
        <begin position="299"/>
        <end position="325"/>
    </location>
</feature>
<dbReference type="Proteomes" id="UP000541535">
    <property type="component" value="Unassembled WGS sequence"/>
</dbReference>
<protein>
    <submittedName>
        <fullName evidence="7">Iron(III) transport system permease protein</fullName>
    </submittedName>
</protein>
<dbReference type="PROSITE" id="PS50928">
    <property type="entry name" value="ABC_TM1"/>
    <property type="match status" value="2"/>
</dbReference>
<dbReference type="InterPro" id="IPR017664">
    <property type="entry name" value="AminoethylPonate_ABC_perm-1"/>
</dbReference>
<feature type="transmembrane region" description="Helical" evidence="5">
    <location>
        <begin position="528"/>
        <end position="554"/>
    </location>
</feature>
<name>A0A7W5B8Y7_9BURK</name>
<accession>A0A7W5B8Y7</accession>
<feature type="domain" description="ABC transmembrane type-1" evidence="6">
    <location>
        <begin position="352"/>
        <end position="547"/>
    </location>
</feature>
<dbReference type="InterPro" id="IPR000515">
    <property type="entry name" value="MetI-like"/>
</dbReference>
<evidence type="ECO:0000256" key="1">
    <source>
        <dbReference type="ARBA" id="ARBA00004651"/>
    </source>
</evidence>
<feature type="transmembrane region" description="Helical" evidence="5">
    <location>
        <begin position="389"/>
        <end position="412"/>
    </location>
</feature>
<comment type="subcellular location">
    <subcellularLocation>
        <location evidence="1 5">Cell membrane</location>
        <topology evidence="1 5">Multi-pass membrane protein</topology>
    </subcellularLocation>
</comment>
<gene>
    <name evidence="7" type="ORF">FHS03_001768</name>
</gene>
<feature type="domain" description="ABC transmembrane type-1" evidence="6">
    <location>
        <begin position="74"/>
        <end position="271"/>
    </location>
</feature>